<evidence type="ECO:0000259" key="3">
    <source>
        <dbReference type="PROSITE" id="PS50966"/>
    </source>
</evidence>
<feature type="domain" description="SWIM-type" evidence="3">
    <location>
        <begin position="567"/>
        <end position="609"/>
    </location>
</feature>
<keyword evidence="5" id="KW-1185">Reference proteome</keyword>
<gene>
    <name evidence="4" type="ORF">JKP88DRAFT_267994</name>
</gene>
<dbReference type="InterPro" id="IPR007527">
    <property type="entry name" value="Znf_SWIM"/>
</dbReference>
<keyword evidence="1" id="KW-0863">Zinc-finger</keyword>
<evidence type="ECO:0000313" key="4">
    <source>
        <dbReference type="EMBL" id="KAG5186955.1"/>
    </source>
</evidence>
<dbReference type="AlphaFoldDB" id="A0A836CHP0"/>
<name>A0A836CHP0_9STRA</name>
<accession>A0A836CHP0</accession>
<evidence type="ECO:0000256" key="2">
    <source>
        <dbReference type="SAM" id="MobiDB-lite"/>
    </source>
</evidence>
<keyword evidence="1" id="KW-0479">Metal-binding</keyword>
<comment type="caution">
    <text evidence="4">The sequence shown here is derived from an EMBL/GenBank/DDBJ whole genome shotgun (WGS) entry which is preliminary data.</text>
</comment>
<sequence length="834" mass="93309">MEVKNAAGAVIATAWFNEVCGGAPAVYFSSMHQSPPWQLSRVSSAEIAAAEMQVQFEGEHTTDGVVPVPVNPDKLDLSCLVIRELYNSDRSGQASRSRMLAQLGLQYRAPPRERRDCALLQVRARRPLAAHHHHRGGARRAARPQNQFFVSDTKWTTCPQKCAFTVIGAMVPEGMQPLALSISNEENEDTTFILAKTLENAAPCGEDCRHEWHEEWVDDKAAYYRKRRCRMVTPPLAFPVMVGIDKSSMSRKAFLRARWLVSCCFFHNIRATMKNIEKKLQSKKRKADEGGDPGAEEHVAYKKAEPHPMLRAFDLCLRILLHSQSADEYNRKLEIFLDMIEQWWKNGWLGKTTPLADWISYIKQYFGGRWGDAMGDHIGHGVPGYAATNNAVESGFLIVDKCLLFGKMCSRFTYLIELVLGVTADGTPTMGPSYFPMFKRLLSERKRHGRKVVRRPVEKQRDCNARWLLLEEFVKRPEHPLDPAGPEGPSEWYLVRAREGAIAEPKKPPAPAAPKGKAPKAKASKAKAKAKAPAAKAPKGQFDPTTAFDELFRASEPADIPVADGFYAVGMRDGPGGARIVTCICRDYYHRGNSHDNCKHAIAAILYKEVEDAAAQAKRERLLLQQQESDDESDDAADQAERDRLLLPHKMHIMKYLGKVEQRKPDKDQVLYDACKALDWARVHARLLRRLKGGCKGAQGGGVVVHPVRDVTIAAGVECDIEFRPILDYMCTELTLRPITRIIRNGMARDGKITLRTGDIVYSVTAVVGGAETTVHISCDDTAREAEQMLRDATVERVVSTQPYVACGDSNEPHLEKRAKDYCGQQNKRKSARK</sequence>
<feature type="region of interest" description="Disordered" evidence="2">
    <location>
        <begin position="503"/>
        <end position="543"/>
    </location>
</feature>
<protein>
    <recommendedName>
        <fullName evidence="3">SWIM-type domain-containing protein</fullName>
    </recommendedName>
</protein>
<evidence type="ECO:0000313" key="5">
    <source>
        <dbReference type="Proteomes" id="UP000664859"/>
    </source>
</evidence>
<reference evidence="4" key="1">
    <citation type="submission" date="2021-02" db="EMBL/GenBank/DDBJ databases">
        <title>First Annotated Genome of the Yellow-green Alga Tribonema minus.</title>
        <authorList>
            <person name="Mahan K.M."/>
        </authorList>
    </citation>
    <scope>NUCLEOTIDE SEQUENCE</scope>
    <source>
        <strain evidence="4">UTEX B ZZ1240</strain>
    </source>
</reference>
<dbReference type="EMBL" id="JAFCMP010000100">
    <property type="protein sequence ID" value="KAG5186955.1"/>
    <property type="molecule type" value="Genomic_DNA"/>
</dbReference>
<dbReference type="PROSITE" id="PS50966">
    <property type="entry name" value="ZF_SWIM"/>
    <property type="match status" value="1"/>
</dbReference>
<dbReference type="Proteomes" id="UP000664859">
    <property type="component" value="Unassembled WGS sequence"/>
</dbReference>
<organism evidence="4 5">
    <name type="scientific">Tribonema minus</name>
    <dbReference type="NCBI Taxonomy" id="303371"/>
    <lineage>
        <taxon>Eukaryota</taxon>
        <taxon>Sar</taxon>
        <taxon>Stramenopiles</taxon>
        <taxon>Ochrophyta</taxon>
        <taxon>PX clade</taxon>
        <taxon>Xanthophyceae</taxon>
        <taxon>Tribonematales</taxon>
        <taxon>Tribonemataceae</taxon>
        <taxon>Tribonema</taxon>
    </lineage>
</organism>
<feature type="compositionally biased region" description="Basic residues" evidence="2">
    <location>
        <begin position="517"/>
        <end position="530"/>
    </location>
</feature>
<dbReference type="GO" id="GO:0008270">
    <property type="term" value="F:zinc ion binding"/>
    <property type="evidence" value="ECO:0007669"/>
    <property type="project" value="UniProtKB-KW"/>
</dbReference>
<keyword evidence="1" id="KW-0862">Zinc</keyword>
<evidence type="ECO:0000256" key="1">
    <source>
        <dbReference type="PROSITE-ProRule" id="PRU00325"/>
    </source>
</evidence>
<proteinExistence type="predicted"/>